<accession>A0A6L2PG46</accession>
<proteinExistence type="predicted"/>
<gene>
    <name evidence="1" type="ORF">Cfor_03980</name>
</gene>
<evidence type="ECO:0000313" key="1">
    <source>
        <dbReference type="EMBL" id="GFG31346.1"/>
    </source>
</evidence>
<keyword evidence="2" id="KW-1185">Reference proteome</keyword>
<dbReference type="EMBL" id="BLKM01000297">
    <property type="protein sequence ID" value="GFG31346.1"/>
    <property type="molecule type" value="Genomic_DNA"/>
</dbReference>
<reference evidence="2" key="1">
    <citation type="submission" date="2020-01" db="EMBL/GenBank/DDBJ databases">
        <title>Draft genome sequence of the Termite Coptotermes fromosanus.</title>
        <authorList>
            <person name="Itakura S."/>
            <person name="Yosikawa Y."/>
            <person name="Umezawa K."/>
        </authorList>
    </citation>
    <scope>NUCLEOTIDE SEQUENCE [LARGE SCALE GENOMIC DNA]</scope>
</reference>
<sequence length="122" mass="14410">MWLSYREHTDACSIQHGRNGRESRLPAVPHLKVDGYCAETRTVYEFNGCYWHACPRCQSLRDVPTLAEDTLAQRYERTMDRLQRITQAGYTVEVQWECDFDREILQKHPELERLPIVEQSPL</sequence>
<evidence type="ECO:0000313" key="2">
    <source>
        <dbReference type="Proteomes" id="UP000502823"/>
    </source>
</evidence>
<dbReference type="Proteomes" id="UP000502823">
    <property type="component" value="Unassembled WGS sequence"/>
</dbReference>
<protein>
    <submittedName>
        <fullName evidence="1">Uncharacterized protein</fullName>
    </submittedName>
</protein>
<dbReference type="Gene3D" id="3.40.960.10">
    <property type="entry name" value="VSR Endonuclease"/>
    <property type="match status" value="1"/>
</dbReference>
<dbReference type="InterPro" id="IPR011335">
    <property type="entry name" value="Restrct_endonuc-II-like"/>
</dbReference>
<dbReference type="InParanoid" id="A0A6L2PG46"/>
<organism evidence="1 2">
    <name type="scientific">Coptotermes formosanus</name>
    <name type="common">Formosan subterranean termite</name>
    <dbReference type="NCBI Taxonomy" id="36987"/>
    <lineage>
        <taxon>Eukaryota</taxon>
        <taxon>Metazoa</taxon>
        <taxon>Ecdysozoa</taxon>
        <taxon>Arthropoda</taxon>
        <taxon>Hexapoda</taxon>
        <taxon>Insecta</taxon>
        <taxon>Pterygota</taxon>
        <taxon>Neoptera</taxon>
        <taxon>Polyneoptera</taxon>
        <taxon>Dictyoptera</taxon>
        <taxon>Blattodea</taxon>
        <taxon>Blattoidea</taxon>
        <taxon>Termitoidae</taxon>
        <taxon>Rhinotermitidae</taxon>
        <taxon>Coptotermes</taxon>
    </lineage>
</organism>
<dbReference type="AlphaFoldDB" id="A0A6L2PG46"/>
<comment type="caution">
    <text evidence="1">The sequence shown here is derived from an EMBL/GenBank/DDBJ whole genome shotgun (WGS) entry which is preliminary data.</text>
</comment>
<name>A0A6L2PG46_COPFO</name>
<dbReference type="GO" id="GO:0006281">
    <property type="term" value="P:DNA repair"/>
    <property type="evidence" value="ECO:0007669"/>
    <property type="project" value="UniProtKB-ARBA"/>
</dbReference>
<dbReference type="SUPFAM" id="SSF52980">
    <property type="entry name" value="Restriction endonuclease-like"/>
    <property type="match status" value="1"/>
</dbReference>
<dbReference type="OrthoDB" id="6119432at2759"/>